<evidence type="ECO:0000256" key="4">
    <source>
        <dbReference type="ARBA" id="ARBA00022692"/>
    </source>
</evidence>
<dbReference type="Pfam" id="PF19055">
    <property type="entry name" value="ABC2_membrane_7"/>
    <property type="match status" value="1"/>
</dbReference>
<dbReference type="GO" id="GO:0140359">
    <property type="term" value="F:ABC-type transporter activity"/>
    <property type="evidence" value="ECO:0007669"/>
    <property type="project" value="InterPro"/>
</dbReference>
<feature type="transmembrane region" description="Helical" evidence="8">
    <location>
        <begin position="422"/>
        <end position="443"/>
    </location>
</feature>
<keyword evidence="4 8" id="KW-0812">Transmembrane</keyword>
<dbReference type="AlphaFoldDB" id="A0A5E4GDN0"/>
<name>A0A5E4GDN0_PRUDU</name>
<evidence type="ECO:0000313" key="12">
    <source>
        <dbReference type="Proteomes" id="UP000327085"/>
    </source>
</evidence>
<dbReference type="EMBL" id="CABIKO010000572">
    <property type="protein sequence ID" value="VVA37773.1"/>
    <property type="molecule type" value="Genomic_DNA"/>
</dbReference>
<feature type="transmembrane region" description="Helical" evidence="8">
    <location>
        <begin position="221"/>
        <end position="243"/>
    </location>
</feature>
<evidence type="ECO:0000256" key="2">
    <source>
        <dbReference type="ARBA" id="ARBA00005814"/>
    </source>
</evidence>
<evidence type="ECO:0000256" key="6">
    <source>
        <dbReference type="ARBA" id="ARBA00023136"/>
    </source>
</evidence>
<feature type="domain" description="ABC-2 type transporter transmembrane" evidence="9">
    <location>
        <begin position="177"/>
        <end position="386"/>
    </location>
</feature>
<feature type="transmembrane region" description="Helical" evidence="8">
    <location>
        <begin position="264"/>
        <end position="297"/>
    </location>
</feature>
<dbReference type="InterPro" id="IPR052215">
    <property type="entry name" value="Plant_ABCG"/>
</dbReference>
<sequence>MRRSINRKLALKSGLDSASAFFVIQTLRSIARDGRTVVSSVHQPSSEVFALFDDLFLLSGGETVYFGEAKTAIEFFAEAGVPCPSRRNPSDHFLRCINSDFDIVTATLKGSQRIRDVPTSSDPLMNLATAEIKARLVEKYKRSKYADKMRARMQAILAIEGHAIEMKSGSQASWWKQLSTLLRRSSLNMSRDVGYYWLRIIIYILVSICVGTIYFEVGNGYTAIFARAACGAFITGFMTFMSIGGFPSFIEEMKVFYRERLNGYYGVSVFIISNFLSSFPFLAVVTLTSGTITYYLVKFRTEFSHYVFFCLNIFACISVIESLMMVVASLVPNFLMGIITGAGIMGILMMTSGFFRLLPDLPKPFWRYPVSYLSYGSWGIQGAYKNDFLGLEFDPMIPGDPKLTGDFIIQHMFGIPIDHSKWWDLAAIVAILVLYRVLFFVILKFKENASPLFQTLYAKRTLQQLDKRPSFRKVPSISSKRHQPLHSLSSQEGLNSPLQ</sequence>
<dbReference type="Proteomes" id="UP000327085">
    <property type="component" value="Chromosome 4"/>
</dbReference>
<feature type="compositionally biased region" description="Polar residues" evidence="7">
    <location>
        <begin position="486"/>
        <end position="499"/>
    </location>
</feature>
<comment type="subcellular location">
    <subcellularLocation>
        <location evidence="1">Membrane</location>
        <topology evidence="1">Multi-pass membrane protein</topology>
    </subcellularLocation>
</comment>
<dbReference type="Gene3D" id="3.40.50.300">
    <property type="entry name" value="P-loop containing nucleotide triphosphate hydrolases"/>
    <property type="match status" value="1"/>
</dbReference>
<evidence type="ECO:0000256" key="3">
    <source>
        <dbReference type="ARBA" id="ARBA00022448"/>
    </source>
</evidence>
<comment type="similarity">
    <text evidence="2">Belongs to the ABC transporter superfamily. ABCG family. Eye pigment precursor importer (TC 3.A.1.204) subfamily.</text>
</comment>
<feature type="domain" description="ABC transporter family G" evidence="10">
    <location>
        <begin position="42"/>
        <end position="98"/>
    </location>
</feature>
<accession>A0A5E4GDN0</accession>
<dbReference type="Pfam" id="PF01061">
    <property type="entry name" value="ABC2_membrane"/>
    <property type="match status" value="1"/>
</dbReference>
<evidence type="ECO:0000256" key="7">
    <source>
        <dbReference type="SAM" id="MobiDB-lite"/>
    </source>
</evidence>
<keyword evidence="3" id="KW-0813">Transport</keyword>
<feature type="transmembrane region" description="Helical" evidence="8">
    <location>
        <begin position="334"/>
        <end position="358"/>
    </location>
</feature>
<evidence type="ECO:0000256" key="1">
    <source>
        <dbReference type="ARBA" id="ARBA00004141"/>
    </source>
</evidence>
<dbReference type="InterPro" id="IPR043926">
    <property type="entry name" value="ABCG_dom"/>
</dbReference>
<feature type="transmembrane region" description="Helical" evidence="8">
    <location>
        <begin position="303"/>
        <end position="327"/>
    </location>
</feature>
<dbReference type="PANTHER" id="PTHR48042:SF18">
    <property type="entry name" value="ABC TRANSPORTER G FAMILY MEMBER 12"/>
    <property type="match status" value="1"/>
</dbReference>
<dbReference type="InterPro" id="IPR027417">
    <property type="entry name" value="P-loop_NTPase"/>
</dbReference>
<feature type="transmembrane region" description="Helical" evidence="8">
    <location>
        <begin position="193"/>
        <end position="215"/>
    </location>
</feature>
<keyword evidence="6 8" id="KW-0472">Membrane</keyword>
<keyword evidence="5 8" id="KW-1133">Transmembrane helix</keyword>
<dbReference type="InterPro" id="IPR013525">
    <property type="entry name" value="ABC2_TM"/>
</dbReference>
<reference evidence="12" key="1">
    <citation type="journal article" date="2020" name="Plant J.">
        <title>Transposons played a major role in the diversification between the closely related almond and peach genomes: results from the almond genome sequence.</title>
        <authorList>
            <person name="Alioto T."/>
            <person name="Alexiou K.G."/>
            <person name="Bardil A."/>
            <person name="Barteri F."/>
            <person name="Castanera R."/>
            <person name="Cruz F."/>
            <person name="Dhingra A."/>
            <person name="Duval H."/>
            <person name="Fernandez I Marti A."/>
            <person name="Frias L."/>
            <person name="Galan B."/>
            <person name="Garcia J.L."/>
            <person name="Howad W."/>
            <person name="Gomez-Garrido J."/>
            <person name="Gut M."/>
            <person name="Julca I."/>
            <person name="Morata J."/>
            <person name="Puigdomenech P."/>
            <person name="Ribeca P."/>
            <person name="Rubio Cabetas M.J."/>
            <person name="Vlasova A."/>
            <person name="Wirthensohn M."/>
            <person name="Garcia-Mas J."/>
            <person name="Gabaldon T."/>
            <person name="Casacuberta J.M."/>
            <person name="Arus P."/>
        </authorList>
    </citation>
    <scope>NUCLEOTIDE SEQUENCE [LARGE SCALE GENOMIC DNA]</scope>
    <source>
        <strain evidence="12">cv. Texas</strain>
    </source>
</reference>
<dbReference type="Gramene" id="VVA37773">
    <property type="protein sequence ID" value="VVA37773"/>
    <property type="gene ID" value="Prudul26B012802"/>
</dbReference>
<feature type="region of interest" description="Disordered" evidence="7">
    <location>
        <begin position="469"/>
        <end position="499"/>
    </location>
</feature>
<evidence type="ECO:0000256" key="5">
    <source>
        <dbReference type="ARBA" id="ARBA00022989"/>
    </source>
</evidence>
<evidence type="ECO:0000259" key="10">
    <source>
        <dbReference type="Pfam" id="PF19055"/>
    </source>
</evidence>
<dbReference type="PANTHER" id="PTHR48042">
    <property type="entry name" value="ABC TRANSPORTER G FAMILY MEMBER 11"/>
    <property type="match status" value="1"/>
</dbReference>
<evidence type="ECO:0000259" key="9">
    <source>
        <dbReference type="Pfam" id="PF01061"/>
    </source>
</evidence>
<organism evidence="11 12">
    <name type="scientific">Prunus dulcis</name>
    <name type="common">Almond</name>
    <name type="synonym">Amygdalus dulcis</name>
    <dbReference type="NCBI Taxonomy" id="3755"/>
    <lineage>
        <taxon>Eukaryota</taxon>
        <taxon>Viridiplantae</taxon>
        <taxon>Streptophyta</taxon>
        <taxon>Embryophyta</taxon>
        <taxon>Tracheophyta</taxon>
        <taxon>Spermatophyta</taxon>
        <taxon>Magnoliopsida</taxon>
        <taxon>eudicotyledons</taxon>
        <taxon>Gunneridae</taxon>
        <taxon>Pentapetalae</taxon>
        <taxon>rosids</taxon>
        <taxon>fabids</taxon>
        <taxon>Rosales</taxon>
        <taxon>Rosaceae</taxon>
        <taxon>Amygdaloideae</taxon>
        <taxon>Amygdaleae</taxon>
        <taxon>Prunus</taxon>
    </lineage>
</organism>
<dbReference type="GO" id="GO:0016020">
    <property type="term" value="C:membrane"/>
    <property type="evidence" value="ECO:0007669"/>
    <property type="project" value="UniProtKB-SubCell"/>
</dbReference>
<proteinExistence type="inferred from homology"/>
<gene>
    <name evidence="11" type="ORF">ALMOND_2B012802</name>
</gene>
<dbReference type="SUPFAM" id="SSF52540">
    <property type="entry name" value="P-loop containing nucleoside triphosphate hydrolases"/>
    <property type="match status" value="1"/>
</dbReference>
<protein>
    <submittedName>
        <fullName evidence="11">PREDICTED: ABC</fullName>
    </submittedName>
</protein>
<evidence type="ECO:0000256" key="8">
    <source>
        <dbReference type="SAM" id="Phobius"/>
    </source>
</evidence>
<evidence type="ECO:0000313" key="11">
    <source>
        <dbReference type="EMBL" id="VVA37773.1"/>
    </source>
</evidence>